<dbReference type="InterPro" id="IPR023214">
    <property type="entry name" value="HAD_sf"/>
</dbReference>
<dbReference type="SFLD" id="SFLDF00027">
    <property type="entry name" value="p-type_atpase"/>
    <property type="match status" value="1"/>
</dbReference>
<dbReference type="InterPro" id="IPR008250">
    <property type="entry name" value="ATPase_P-typ_transduc_dom_A_sf"/>
</dbReference>
<evidence type="ECO:0000256" key="2">
    <source>
        <dbReference type="ARBA" id="ARBA00006024"/>
    </source>
</evidence>
<comment type="caution">
    <text evidence="14">The sequence shown here is derived from an EMBL/GenBank/DDBJ whole genome shotgun (WGS) entry which is preliminary data.</text>
</comment>
<dbReference type="SFLD" id="SFLDS00003">
    <property type="entry name" value="Haloacid_Dehalogenase"/>
    <property type="match status" value="1"/>
</dbReference>
<keyword evidence="3 12" id="KW-0812">Transmembrane</keyword>
<dbReference type="EMBL" id="QJJK01000004">
    <property type="protein sequence ID" value="PXW60384.1"/>
    <property type="molecule type" value="Genomic_DNA"/>
</dbReference>
<dbReference type="SFLD" id="SFLDG00002">
    <property type="entry name" value="C1.7:_P-type_atpase_like"/>
    <property type="match status" value="1"/>
</dbReference>
<dbReference type="InterPro" id="IPR018303">
    <property type="entry name" value="ATPase_P-typ_P_site"/>
</dbReference>
<dbReference type="SUPFAM" id="SSF81653">
    <property type="entry name" value="Calcium ATPase, transduction domain A"/>
    <property type="match status" value="1"/>
</dbReference>
<dbReference type="CDD" id="cd00371">
    <property type="entry name" value="HMA"/>
    <property type="match status" value="1"/>
</dbReference>
<dbReference type="FunFam" id="2.70.150.10:FF:000002">
    <property type="entry name" value="Copper-transporting ATPase 1, putative"/>
    <property type="match status" value="1"/>
</dbReference>
<dbReference type="RefSeq" id="WP_245449637.1">
    <property type="nucleotide sequence ID" value="NZ_JAHBRY010000001.1"/>
</dbReference>
<dbReference type="PROSITE" id="PS50846">
    <property type="entry name" value="HMA_2"/>
    <property type="match status" value="1"/>
</dbReference>
<accession>A0A2V3UAV1</accession>
<dbReference type="InterPro" id="IPR001757">
    <property type="entry name" value="P_typ_ATPase"/>
</dbReference>
<evidence type="ECO:0000256" key="8">
    <source>
        <dbReference type="ARBA" id="ARBA00022989"/>
    </source>
</evidence>
<keyword evidence="7" id="KW-1278">Translocase</keyword>
<evidence type="ECO:0000256" key="6">
    <source>
        <dbReference type="ARBA" id="ARBA00022840"/>
    </source>
</evidence>
<dbReference type="Pfam" id="PF00403">
    <property type="entry name" value="HMA"/>
    <property type="match status" value="1"/>
</dbReference>
<dbReference type="InterPro" id="IPR023298">
    <property type="entry name" value="ATPase_P-typ_TM_dom_sf"/>
</dbReference>
<dbReference type="Gene3D" id="3.40.50.1000">
    <property type="entry name" value="HAD superfamily/HAD-like"/>
    <property type="match status" value="1"/>
</dbReference>
<keyword evidence="15" id="KW-1185">Reference proteome</keyword>
<dbReference type="NCBIfam" id="TIGR01512">
    <property type="entry name" value="ATPase-IB2_Cd"/>
    <property type="match status" value="1"/>
</dbReference>
<dbReference type="GO" id="GO:0005524">
    <property type="term" value="F:ATP binding"/>
    <property type="evidence" value="ECO:0007669"/>
    <property type="project" value="UniProtKB-UniRule"/>
</dbReference>
<dbReference type="InterPro" id="IPR036412">
    <property type="entry name" value="HAD-like_sf"/>
</dbReference>
<sequence length="706" mass="72251">MDCASCANTIKTALGRLPGTDDIRISVTNETLALKLDRGLTPETDIERQISQLGYRPERVDRSGPATRPAAEEPARAWWSQPKGRIALTAGLLVVLAYGASLVIPQAAYLIFVAATLIAAAPISRRAIVAAMAGAPFTIEMLMTIAVLGALIIGAAEEAAIVVFLFSVGEVLEGVAASRARAGIRALANLVPQTAMLETGGALREVPAASLIVGQIVVVRPGDRVPADGTVEDGFSSVDEAPITGESVPKAKEPGEDVFAGSINQDAALRVRVERAANDNMIARIVTLVEEAQEAQAPTERFIDRFSRIYMPFIVALSALVAVVPPLAFGGAWDEWIYKGLTLLLIGCPCALVISVPAAIASSLSAGARHGLLIKGGVIIEKLAGIRTVALDKTGTLTEGRPEVTDVIALTGSEDALLAMAAAVEAHSNHPLAKAIVARAAAVPAAAMRDATAVRAVPGKGMEGRVGTAALFIGAPRFAAERANLDAVSETIARLENDGKTTVVVTVDGAVAGVIALRDQPRPGAAAGIAALKELGVGAVMLTGDNARTGAAIGQMLGLEARADMLPADKADVIKAMAAEGPVAMVGDGINDAPALASAQVGIAMGSGTDVALEAADAALLTNDVAGIAKLIGLARATMANIRQNIAIALGLKALFLVTTIIGATGLWMAVIADTGGTVLVTLNALRLLGHFRDRNGDGATTVTPS</sequence>
<evidence type="ECO:0000256" key="3">
    <source>
        <dbReference type="ARBA" id="ARBA00022692"/>
    </source>
</evidence>
<dbReference type="PRINTS" id="PR00119">
    <property type="entry name" value="CATATPASE"/>
</dbReference>
<dbReference type="Pfam" id="PF00702">
    <property type="entry name" value="Hydrolase"/>
    <property type="match status" value="1"/>
</dbReference>
<dbReference type="AlphaFoldDB" id="A0A2V3UAV1"/>
<feature type="transmembrane region" description="Helical" evidence="12">
    <location>
        <begin position="646"/>
        <end position="671"/>
    </location>
</feature>
<keyword evidence="12" id="KW-1003">Cell membrane</keyword>
<dbReference type="PROSITE" id="PS00154">
    <property type="entry name" value="ATPASE_E1_E2"/>
    <property type="match status" value="1"/>
</dbReference>
<dbReference type="InterPro" id="IPR036163">
    <property type="entry name" value="HMA_dom_sf"/>
</dbReference>
<dbReference type="GO" id="GO:0046872">
    <property type="term" value="F:metal ion binding"/>
    <property type="evidence" value="ECO:0007669"/>
    <property type="project" value="UniProtKB-KW"/>
</dbReference>
<evidence type="ECO:0000256" key="7">
    <source>
        <dbReference type="ARBA" id="ARBA00022967"/>
    </source>
</evidence>
<dbReference type="GO" id="GO:0016463">
    <property type="term" value="F:P-type zinc transporter activity"/>
    <property type="evidence" value="ECO:0007669"/>
    <property type="project" value="UniProtKB-EC"/>
</dbReference>
<dbReference type="InterPro" id="IPR023299">
    <property type="entry name" value="ATPase_P-typ_cyto_dom_N"/>
</dbReference>
<keyword evidence="6 12" id="KW-0067">ATP-binding</keyword>
<comment type="catalytic activity">
    <reaction evidence="11">
        <text>Zn(2+)(in) + ATP + H2O = Zn(2+)(out) + ADP + phosphate + H(+)</text>
        <dbReference type="Rhea" id="RHEA:20621"/>
        <dbReference type="ChEBI" id="CHEBI:15377"/>
        <dbReference type="ChEBI" id="CHEBI:15378"/>
        <dbReference type="ChEBI" id="CHEBI:29105"/>
        <dbReference type="ChEBI" id="CHEBI:30616"/>
        <dbReference type="ChEBI" id="CHEBI:43474"/>
        <dbReference type="ChEBI" id="CHEBI:456216"/>
        <dbReference type="EC" id="7.2.2.12"/>
    </reaction>
</comment>
<evidence type="ECO:0000259" key="13">
    <source>
        <dbReference type="PROSITE" id="PS50846"/>
    </source>
</evidence>
<dbReference type="EC" id="7.2.2.12" evidence="10"/>
<gene>
    <name evidence="14" type="ORF">C7450_104439</name>
</gene>
<evidence type="ECO:0000256" key="5">
    <source>
        <dbReference type="ARBA" id="ARBA00022741"/>
    </source>
</evidence>
<organism evidence="14 15">
    <name type="scientific">Chelatococcus asaccharovorans</name>
    <dbReference type="NCBI Taxonomy" id="28210"/>
    <lineage>
        <taxon>Bacteria</taxon>
        <taxon>Pseudomonadati</taxon>
        <taxon>Pseudomonadota</taxon>
        <taxon>Alphaproteobacteria</taxon>
        <taxon>Hyphomicrobiales</taxon>
        <taxon>Chelatococcaceae</taxon>
        <taxon>Chelatococcus</taxon>
    </lineage>
</organism>
<feature type="transmembrane region" description="Helical" evidence="12">
    <location>
        <begin position="336"/>
        <end position="360"/>
    </location>
</feature>
<dbReference type="Gene3D" id="2.70.150.10">
    <property type="entry name" value="Calcium-transporting ATPase, cytoplasmic transduction domain A"/>
    <property type="match status" value="1"/>
</dbReference>
<dbReference type="InterPro" id="IPR006121">
    <property type="entry name" value="HMA_dom"/>
</dbReference>
<evidence type="ECO:0000256" key="1">
    <source>
        <dbReference type="ARBA" id="ARBA00004141"/>
    </source>
</evidence>
<dbReference type="NCBIfam" id="TIGR01494">
    <property type="entry name" value="ATPase_P-type"/>
    <property type="match status" value="1"/>
</dbReference>
<evidence type="ECO:0000256" key="11">
    <source>
        <dbReference type="ARBA" id="ARBA00047308"/>
    </source>
</evidence>
<dbReference type="Pfam" id="PF00122">
    <property type="entry name" value="E1-E2_ATPase"/>
    <property type="match status" value="1"/>
</dbReference>
<dbReference type="InterPro" id="IPR051014">
    <property type="entry name" value="Cation_Transport_ATPase_IB"/>
</dbReference>
<keyword evidence="9 12" id="KW-0472">Membrane</keyword>
<dbReference type="GO" id="GO:0005886">
    <property type="term" value="C:plasma membrane"/>
    <property type="evidence" value="ECO:0007669"/>
    <property type="project" value="UniProtKB-SubCell"/>
</dbReference>
<evidence type="ECO:0000256" key="4">
    <source>
        <dbReference type="ARBA" id="ARBA00022723"/>
    </source>
</evidence>
<dbReference type="Gene3D" id="3.40.1110.10">
    <property type="entry name" value="Calcium-transporting ATPase, cytoplasmic domain N"/>
    <property type="match status" value="1"/>
</dbReference>
<evidence type="ECO:0000256" key="10">
    <source>
        <dbReference type="ARBA" id="ARBA00039097"/>
    </source>
</evidence>
<dbReference type="InterPro" id="IPR044492">
    <property type="entry name" value="P_typ_ATPase_HD_dom"/>
</dbReference>
<dbReference type="InterPro" id="IPR027256">
    <property type="entry name" value="P-typ_ATPase_IB"/>
</dbReference>
<comment type="similarity">
    <text evidence="2 12">Belongs to the cation transport ATPase (P-type) (TC 3.A.3) family. Type IB subfamily.</text>
</comment>
<dbReference type="Gene3D" id="3.30.70.100">
    <property type="match status" value="1"/>
</dbReference>
<protein>
    <recommendedName>
        <fullName evidence="10">P-type Zn(2+) transporter</fullName>
        <ecNumber evidence="10">7.2.2.12</ecNumber>
    </recommendedName>
</protein>
<reference evidence="14 15" key="1">
    <citation type="submission" date="2018-05" db="EMBL/GenBank/DDBJ databases">
        <title>Genomic Encyclopedia of Type Strains, Phase IV (KMG-IV): sequencing the most valuable type-strain genomes for metagenomic binning, comparative biology and taxonomic classification.</title>
        <authorList>
            <person name="Goeker M."/>
        </authorList>
    </citation>
    <scope>NUCLEOTIDE SEQUENCE [LARGE SCALE GENOMIC DNA]</scope>
    <source>
        <strain evidence="14 15">DSM 6462</strain>
    </source>
</reference>
<keyword evidence="5 12" id="KW-0547">Nucleotide-binding</keyword>
<dbReference type="PANTHER" id="PTHR48085:SF5">
    <property type="entry name" value="CADMIUM_ZINC-TRANSPORTING ATPASE HMA4-RELATED"/>
    <property type="match status" value="1"/>
</dbReference>
<dbReference type="NCBIfam" id="TIGR01525">
    <property type="entry name" value="ATPase-IB_hvy"/>
    <property type="match status" value="1"/>
</dbReference>
<comment type="subcellular location">
    <subcellularLocation>
        <location evidence="12">Cell membrane</location>
    </subcellularLocation>
    <subcellularLocation>
        <location evidence="1">Membrane</location>
        <topology evidence="1">Multi-pass membrane protein</topology>
    </subcellularLocation>
</comment>
<evidence type="ECO:0000256" key="12">
    <source>
        <dbReference type="RuleBase" id="RU362081"/>
    </source>
</evidence>
<keyword evidence="8 12" id="KW-1133">Transmembrane helix</keyword>
<keyword evidence="4 12" id="KW-0479">Metal-binding</keyword>
<name>A0A2V3UAV1_9HYPH</name>
<dbReference type="GO" id="GO:0015086">
    <property type="term" value="F:cadmium ion transmembrane transporter activity"/>
    <property type="evidence" value="ECO:0007669"/>
    <property type="project" value="TreeGrafter"/>
</dbReference>
<dbReference type="Proteomes" id="UP000248021">
    <property type="component" value="Unassembled WGS sequence"/>
</dbReference>
<dbReference type="SUPFAM" id="SSF81665">
    <property type="entry name" value="Calcium ATPase, transmembrane domain M"/>
    <property type="match status" value="1"/>
</dbReference>
<dbReference type="SUPFAM" id="SSF56784">
    <property type="entry name" value="HAD-like"/>
    <property type="match status" value="1"/>
</dbReference>
<evidence type="ECO:0000313" key="15">
    <source>
        <dbReference type="Proteomes" id="UP000248021"/>
    </source>
</evidence>
<feature type="transmembrane region" description="Helical" evidence="12">
    <location>
        <begin position="130"/>
        <end position="153"/>
    </location>
</feature>
<proteinExistence type="inferred from homology"/>
<dbReference type="SUPFAM" id="SSF55008">
    <property type="entry name" value="HMA, heavy metal-associated domain"/>
    <property type="match status" value="1"/>
</dbReference>
<evidence type="ECO:0000313" key="14">
    <source>
        <dbReference type="EMBL" id="PXW60384.1"/>
    </source>
</evidence>
<evidence type="ECO:0000256" key="9">
    <source>
        <dbReference type="ARBA" id="ARBA00023136"/>
    </source>
</evidence>
<dbReference type="GO" id="GO:0016887">
    <property type="term" value="F:ATP hydrolysis activity"/>
    <property type="evidence" value="ECO:0007669"/>
    <property type="project" value="InterPro"/>
</dbReference>
<feature type="domain" description="HMA" evidence="13">
    <location>
        <begin position="1"/>
        <end position="58"/>
    </location>
</feature>
<feature type="transmembrane region" description="Helical" evidence="12">
    <location>
        <begin position="309"/>
        <end position="330"/>
    </location>
</feature>
<dbReference type="InterPro" id="IPR059000">
    <property type="entry name" value="ATPase_P-type_domA"/>
</dbReference>
<dbReference type="PANTHER" id="PTHR48085">
    <property type="entry name" value="CADMIUM/ZINC-TRANSPORTING ATPASE HMA2-RELATED"/>
    <property type="match status" value="1"/>
</dbReference>